<dbReference type="Pfam" id="PF18562">
    <property type="entry name" value="CIDR1_gamma"/>
    <property type="match status" value="1"/>
</dbReference>
<feature type="domain" description="Duffy-antigen binding" evidence="5">
    <location>
        <begin position="115"/>
        <end position="300"/>
    </location>
</feature>
<evidence type="ECO:0000259" key="4">
    <source>
        <dbReference type="Pfam" id="PF03011"/>
    </source>
</evidence>
<dbReference type="InterPro" id="IPR008602">
    <property type="entry name" value="Duffy-antigen-binding"/>
</dbReference>
<protein>
    <recommendedName>
        <fullName evidence="11">Duffy-binding-like domain-containing protein</fullName>
    </recommendedName>
</protein>
<keyword evidence="3" id="KW-1133">Transmembrane helix</keyword>
<dbReference type="Gene3D" id="1.20.58.830">
    <property type="match status" value="2"/>
</dbReference>
<feature type="transmembrane region" description="Helical" evidence="3">
    <location>
        <begin position="1630"/>
        <end position="1651"/>
    </location>
</feature>
<proteinExistence type="predicted"/>
<feature type="region of interest" description="Disordered" evidence="2">
    <location>
        <begin position="1518"/>
        <end position="1630"/>
    </location>
</feature>
<accession>W4I6K3</accession>
<feature type="domain" description="Duffy-binding-like" evidence="8">
    <location>
        <begin position="1113"/>
        <end position="1259"/>
    </location>
</feature>
<keyword evidence="1" id="KW-0175">Coiled coil</keyword>
<evidence type="ECO:0000256" key="1">
    <source>
        <dbReference type="SAM" id="Coils"/>
    </source>
</evidence>
<dbReference type="FunFam" id="1.20.58.1930:FF:000001">
    <property type="entry name" value="Erythrocyte membrane protein 1, PfEMP1"/>
    <property type="match status" value="1"/>
</dbReference>
<feature type="region of interest" description="Disordered" evidence="2">
    <location>
        <begin position="703"/>
        <end position="762"/>
    </location>
</feature>
<dbReference type="GO" id="GO:0046789">
    <property type="term" value="F:host cell surface receptor binding"/>
    <property type="evidence" value="ECO:0007669"/>
    <property type="project" value="InterPro"/>
</dbReference>
<feature type="domain" description="Cysteine-rich interdomain region 1 gamma" evidence="7">
    <location>
        <begin position="1304"/>
        <end position="1353"/>
    </location>
</feature>
<evidence type="ECO:0000256" key="3">
    <source>
        <dbReference type="SAM" id="Phobius"/>
    </source>
</evidence>
<feature type="domain" description="Duffy-binding-like" evidence="4">
    <location>
        <begin position="563"/>
        <end position="706"/>
    </location>
</feature>
<dbReference type="Gene3D" id="1.20.1310.20">
    <property type="entry name" value="Duffy-antigen binding domain"/>
    <property type="match status" value="2"/>
</dbReference>
<feature type="region of interest" description="Disordered" evidence="2">
    <location>
        <begin position="49"/>
        <end position="70"/>
    </location>
</feature>
<feature type="domain" description="Duffy-antigen binding" evidence="5">
    <location>
        <begin position="831"/>
        <end position="1051"/>
    </location>
</feature>
<evidence type="ECO:0000313" key="9">
    <source>
        <dbReference type="EMBL" id="ETW39351.1"/>
    </source>
</evidence>
<feature type="domain" description="Plasmodium falciparum erythrocyte membrane protein-1 N-terminal segment" evidence="6">
    <location>
        <begin position="16"/>
        <end position="51"/>
    </location>
</feature>
<name>W4I6K3_PLAFA</name>
<dbReference type="InterPro" id="IPR029210">
    <property type="entry name" value="PfEMP1_NTS"/>
</dbReference>
<dbReference type="InterPro" id="IPR041480">
    <property type="entry name" value="CIDR1_gamma"/>
</dbReference>
<dbReference type="Pfam" id="PF03011">
    <property type="entry name" value="PFEMP"/>
    <property type="match status" value="2"/>
</dbReference>
<keyword evidence="3" id="KW-0472">Membrane</keyword>
<gene>
    <name evidence="9" type="ORF">PFNF135_06274</name>
</gene>
<evidence type="ECO:0008006" key="11">
    <source>
        <dbReference type="Google" id="ProtNLM"/>
    </source>
</evidence>
<dbReference type="FunFam" id="1.20.58.830:FF:000005">
    <property type="entry name" value="Erythrocyte membrane protein 1, PfEMP1"/>
    <property type="match status" value="1"/>
</dbReference>
<keyword evidence="3" id="KW-0812">Transmembrane</keyword>
<feature type="compositionally biased region" description="Acidic residues" evidence="2">
    <location>
        <begin position="749"/>
        <end position="759"/>
    </location>
</feature>
<evidence type="ECO:0000259" key="7">
    <source>
        <dbReference type="Pfam" id="PF18562"/>
    </source>
</evidence>
<feature type="region of interest" description="Disordered" evidence="2">
    <location>
        <begin position="1063"/>
        <end position="1095"/>
    </location>
</feature>
<dbReference type="InterPro" id="IPR004258">
    <property type="entry name" value="DBL"/>
</dbReference>
<dbReference type="Gene3D" id="1.20.58.1930">
    <property type="match status" value="2"/>
</dbReference>
<feature type="compositionally biased region" description="Acidic residues" evidence="2">
    <location>
        <begin position="1522"/>
        <end position="1536"/>
    </location>
</feature>
<organism evidence="9 10">
    <name type="scientific">Plasmodium falciparum NF135/5.C10</name>
    <dbReference type="NCBI Taxonomy" id="1036726"/>
    <lineage>
        <taxon>Eukaryota</taxon>
        <taxon>Sar</taxon>
        <taxon>Alveolata</taxon>
        <taxon>Apicomplexa</taxon>
        <taxon>Aconoidasida</taxon>
        <taxon>Haemosporida</taxon>
        <taxon>Plasmodiidae</taxon>
        <taxon>Plasmodium</taxon>
        <taxon>Plasmodium (Laverania)</taxon>
    </lineage>
</organism>
<dbReference type="Pfam" id="PF05424">
    <property type="entry name" value="Duffy_binding"/>
    <property type="match status" value="2"/>
</dbReference>
<feature type="region of interest" description="Disordered" evidence="2">
    <location>
        <begin position="808"/>
        <end position="833"/>
    </location>
</feature>
<feature type="compositionally biased region" description="Polar residues" evidence="2">
    <location>
        <begin position="808"/>
        <end position="830"/>
    </location>
</feature>
<feature type="domain" description="Duffy-binding-like" evidence="4">
    <location>
        <begin position="1373"/>
        <end position="1508"/>
    </location>
</feature>
<dbReference type="InterPro" id="IPR042202">
    <property type="entry name" value="Duffy-ag-bd_sf"/>
</dbReference>
<feature type="coiled-coil region" evidence="1">
    <location>
        <begin position="373"/>
        <end position="428"/>
    </location>
</feature>
<feature type="region of interest" description="Disordered" evidence="2">
    <location>
        <begin position="986"/>
        <end position="1007"/>
    </location>
</feature>
<feature type="domain" description="Duffy-binding-like" evidence="8">
    <location>
        <begin position="304"/>
        <end position="460"/>
    </location>
</feature>
<feature type="compositionally biased region" description="Low complexity" evidence="2">
    <location>
        <begin position="1077"/>
        <end position="1087"/>
    </location>
</feature>
<evidence type="ECO:0000256" key="2">
    <source>
        <dbReference type="SAM" id="MobiDB-lite"/>
    </source>
</evidence>
<dbReference type="Pfam" id="PF15447">
    <property type="entry name" value="NTS"/>
    <property type="match status" value="1"/>
</dbReference>
<reference evidence="9 10" key="1">
    <citation type="submission" date="2013-02" db="EMBL/GenBank/DDBJ databases">
        <title>The Genome Annotation of Plasmodium falciparum NF135/5.C10.</title>
        <authorList>
            <consortium name="The Broad Institute Genome Sequencing Platform"/>
            <consortium name="The Broad Institute Genome Sequencing Center for Infectious Disease"/>
            <person name="Neafsey D."/>
            <person name="Hoffman S."/>
            <person name="Volkman S."/>
            <person name="Rosenthal P."/>
            <person name="Walker B."/>
            <person name="Young S.K."/>
            <person name="Zeng Q."/>
            <person name="Gargeya S."/>
            <person name="Fitzgerald M."/>
            <person name="Haas B."/>
            <person name="Abouelleil A."/>
            <person name="Allen A.W."/>
            <person name="Alvarado L."/>
            <person name="Arachchi H.M."/>
            <person name="Berlin A.M."/>
            <person name="Chapman S.B."/>
            <person name="Gainer-Dewar J."/>
            <person name="Goldberg J."/>
            <person name="Griggs A."/>
            <person name="Gujja S."/>
            <person name="Hansen M."/>
            <person name="Howarth C."/>
            <person name="Imamovic A."/>
            <person name="Ireland A."/>
            <person name="Larimer J."/>
            <person name="McCowan C."/>
            <person name="Murphy C."/>
            <person name="Pearson M."/>
            <person name="Poon T.W."/>
            <person name="Priest M."/>
            <person name="Roberts A."/>
            <person name="Saif S."/>
            <person name="Shea T."/>
            <person name="Sisk P."/>
            <person name="Sykes S."/>
            <person name="Wortman J."/>
            <person name="Nusbaum C."/>
            <person name="Birren B."/>
        </authorList>
    </citation>
    <scope>NUCLEOTIDE SEQUENCE [LARGE SCALE GENOMIC DNA]</scope>
    <source>
        <strain evidence="9 10">NF135/5.C10</strain>
    </source>
</reference>
<dbReference type="InterPro" id="IPR054595">
    <property type="entry name" value="DBL_C"/>
</dbReference>
<feature type="compositionally biased region" description="Basic and acidic residues" evidence="2">
    <location>
        <begin position="1547"/>
        <end position="1574"/>
    </location>
</feature>
<feature type="compositionally biased region" description="Basic and acidic residues" evidence="2">
    <location>
        <begin position="737"/>
        <end position="748"/>
    </location>
</feature>
<dbReference type="GO" id="GO:0016020">
    <property type="term" value="C:membrane"/>
    <property type="evidence" value="ECO:0007669"/>
    <property type="project" value="InterPro"/>
</dbReference>
<dbReference type="Pfam" id="PF22672">
    <property type="entry name" value="DBL_C"/>
    <property type="match status" value="2"/>
</dbReference>
<dbReference type="SUPFAM" id="SSF140924">
    <property type="entry name" value="Duffy binding domain-like"/>
    <property type="match status" value="4"/>
</dbReference>
<evidence type="ECO:0000259" key="8">
    <source>
        <dbReference type="Pfam" id="PF22672"/>
    </source>
</evidence>
<evidence type="ECO:0000259" key="5">
    <source>
        <dbReference type="Pfam" id="PF05424"/>
    </source>
</evidence>
<dbReference type="EMBL" id="KI926207">
    <property type="protein sequence ID" value="ETW39351.1"/>
    <property type="molecule type" value="Genomic_DNA"/>
</dbReference>
<evidence type="ECO:0000259" key="6">
    <source>
        <dbReference type="Pfam" id="PF15447"/>
    </source>
</evidence>
<dbReference type="Proteomes" id="UP000019114">
    <property type="component" value="Unassembled WGS sequence"/>
</dbReference>
<reference evidence="9 10" key="2">
    <citation type="submission" date="2013-02" db="EMBL/GenBank/DDBJ databases">
        <title>The Genome Sequence of Plasmodium falciparum NF135/5.C10.</title>
        <authorList>
            <consortium name="The Broad Institute Genome Sequencing Platform"/>
            <consortium name="The Broad Institute Genome Sequencing Center for Infectious Disease"/>
            <person name="Neafsey D."/>
            <person name="Cheeseman I."/>
            <person name="Volkman S."/>
            <person name="Adams J."/>
            <person name="Walker B."/>
            <person name="Young S.K."/>
            <person name="Zeng Q."/>
            <person name="Gargeya S."/>
            <person name="Fitzgerald M."/>
            <person name="Haas B."/>
            <person name="Abouelleil A."/>
            <person name="Alvarado L."/>
            <person name="Arachchi H.M."/>
            <person name="Berlin A.M."/>
            <person name="Chapman S.B."/>
            <person name="Dewar J."/>
            <person name="Goldberg J."/>
            <person name="Griggs A."/>
            <person name="Gujja S."/>
            <person name="Hansen M."/>
            <person name="Howarth C."/>
            <person name="Imamovic A."/>
            <person name="Larimer J."/>
            <person name="McCowan C."/>
            <person name="Murphy C."/>
            <person name="Neiman D."/>
            <person name="Pearson M."/>
            <person name="Priest M."/>
            <person name="Roberts A."/>
            <person name="Saif S."/>
            <person name="Shea T."/>
            <person name="Sisk P."/>
            <person name="Sykes S."/>
            <person name="Wortman J."/>
            <person name="Nusbaum C."/>
            <person name="Birren B."/>
        </authorList>
    </citation>
    <scope>NUCLEOTIDE SEQUENCE [LARGE SCALE GENOMIC DNA]</scope>
    <source>
        <strain evidence="9 10">NF135/5.C10</strain>
    </source>
</reference>
<feature type="compositionally biased region" description="Low complexity" evidence="2">
    <location>
        <begin position="1575"/>
        <end position="1588"/>
    </location>
</feature>
<evidence type="ECO:0000313" key="10">
    <source>
        <dbReference type="Proteomes" id="UP000019114"/>
    </source>
</evidence>
<sequence>MAPKKRTAEDYGKATSAKELLDRIGQTVHAKVHSEALERGKGLQGILSKATYPNDRNSNNTTPPNPCELDYQYHTNVTSTEIDPCEHKSEKRFSEVSGGECDDSKIKDSEKDGVGACAPFRRLHVCDRNLEQIKTENITTHNLLVDVCMAAQFEGVSISGRYPQYQATYGDSGFTMCTMLARSFADIGDIIRGKDLFIGYDEKKKKKRKQLESKLNDIFKNIKKENNPKLSTLEDEEIREYWWTLNRKKVWYAMTCGAGKHDKYFRDACSGGETPTHEKCRCVNLGDVPTNFDYVPQYLRWFEEWAEDFCRKKKKKLPNVKTYCRGENNDKYCSRNGFDCTKTVRVDNNLVEGECHKCSVACSNFVDWMDNQGKEFLKQKQKYDKEIEKYSNEASNGKINNTYEKKFYTELKKNYEDVEEFLKKLNEEPICKEPIEVRKERADPVDFTKPNVEKTFDHKEYCKTCPWCGTEQEDGTLRDKKDLECFDKGITQFDVSNTTDINLLTPDRTKSNILDKYSKLCENGKKETQTWQCHYESSGNDNCIEGEWNNFTKDKTIMPYVTFFNVWINEMLDDSIKWRNQHSKCINNKKETKCISGCKGKCDCFKNWVEQKEKEWIQIEKHFDKQGDLQGSMRNTILNFYLKHFFMKDIEEAYGKDKCNELMEKINKIGMLQQEGDTEHSEDAIKILLKHELEEAEKCLDTHKEEKCEEQAARARARSENPDDQQPQPPPDIPRNVFKDEKGKQPDFKDDDEVVEETVAEAQPPPAVTVDVCATVATALTGSLQEACTLKYGGNNSRLGWKCIPTGNTSNEGAATGSDVKTTPPSNSGSICVPPRRRKLYLGGFKRLTDGTAVSSEATSATSQSPNGDLLTAFVESAAVETFFLWHKYKQLHKPQATTQSVGVAPGVPPLGGPQLPEGAIDSDPSSPQKKLEGGIIPEEFKRQMFYTLGDYRDICVGVKDNDVIETLKKSGDKNIETIKKAIESVFKPSSGPPSPPGKPSAQTPDKWWEANGQHIWNGMIYALTYKESGTAADGKKIDKVECVNGKNLFDTLKEKYQYQTAKLEDESRGPMSTAESPNSKPPSSSSGDTPTLNNPKLTQFVEIPTFFRWLHEWGNSFCFERAKRLDQIYIECKVGQGSGKQQNIPKCSCYGEDCDDNLSKKYDILPSFNCPRCGKHCRYYKKWIVRKKEEFVKQKDRYQKENKGAESTDHDNEFYKKLTTTFKEAKNFLENLGPCKKDKENVKDKLDFSKPDDTFRPAENCKPCSEFKVNCKNGHCEGDTNVMCNVKNKTITKENIQKKGNFTHDVSMLVSDNIDHKFEDGLDVCKGAGIFEGIRKDVWKCGKVCGIDICEQTIINGGTDGKEYIQIRALARRWVENFLEDYNKIKKKLKSCINNGEKSICIKDCVGKWVEIKKEEWEKIRDRYLKPYEGDNTNMKYLVRTFLEDLQSQIPVTINKAIKPCKELGDFEKSCGLNSIDNSQNGKDNDLVKCLLNKLQQKATSCLSSTSGEKQAICEEYTPPEPDEDLSLEETEENPVEQPKICPTEKPPEEKTEETCEEPKQEKEKEESEKGKDTSTSSGGEGSATPELPAPPAESGKGTEKAKPPPAPAAPSSTPLAPSDEPSKPISDILSSTIPFGIAIALTSIVFLFLKIY</sequence>
<feature type="compositionally biased region" description="Basic and acidic residues" evidence="2">
    <location>
        <begin position="703"/>
        <end position="721"/>
    </location>
</feature>
<feature type="compositionally biased region" description="Low complexity" evidence="2">
    <location>
        <begin position="1611"/>
        <end position="1620"/>
    </location>
</feature>